<feature type="transmembrane region" description="Helical" evidence="1">
    <location>
        <begin position="46"/>
        <end position="70"/>
    </location>
</feature>
<organism evidence="2 3">
    <name type="scientific">Vibrio aestuarianus</name>
    <dbReference type="NCBI Taxonomy" id="28171"/>
    <lineage>
        <taxon>Bacteria</taxon>
        <taxon>Pseudomonadati</taxon>
        <taxon>Pseudomonadota</taxon>
        <taxon>Gammaproteobacteria</taxon>
        <taxon>Vibrionales</taxon>
        <taxon>Vibrionaceae</taxon>
        <taxon>Vibrio</taxon>
    </lineage>
</organism>
<evidence type="ECO:0000313" key="2">
    <source>
        <dbReference type="EMBL" id="CAH8205992.1"/>
    </source>
</evidence>
<dbReference type="RefSeq" id="WP_168786387.1">
    <property type="nucleotide sequence ID" value="NZ_CALYLF010000076.1"/>
</dbReference>
<feature type="transmembrane region" description="Helical" evidence="1">
    <location>
        <begin position="90"/>
        <end position="108"/>
    </location>
</feature>
<comment type="caution">
    <text evidence="2">The sequence shown here is derived from an EMBL/GenBank/DDBJ whole genome shotgun (WGS) entry which is preliminary data.</text>
</comment>
<keyword evidence="1" id="KW-1133">Transmembrane helix</keyword>
<keyword evidence="1" id="KW-0472">Membrane</keyword>
<dbReference type="Proteomes" id="UP001152658">
    <property type="component" value="Unassembled WGS sequence"/>
</dbReference>
<protein>
    <submittedName>
        <fullName evidence="2">Uncharacterized protein</fullName>
    </submittedName>
</protein>
<accession>A0ABM9FKT3</accession>
<dbReference type="EMBL" id="CALYLK010000051">
    <property type="protein sequence ID" value="CAH8205992.1"/>
    <property type="molecule type" value="Genomic_DNA"/>
</dbReference>
<proteinExistence type="predicted"/>
<evidence type="ECO:0000256" key="1">
    <source>
        <dbReference type="SAM" id="Phobius"/>
    </source>
</evidence>
<keyword evidence="3" id="KW-1185">Reference proteome</keyword>
<feature type="transmembrane region" description="Helical" evidence="1">
    <location>
        <begin position="6"/>
        <end position="39"/>
    </location>
</feature>
<reference evidence="2" key="1">
    <citation type="submission" date="2022-06" db="EMBL/GenBank/DDBJ databases">
        <authorList>
            <person name="Goudenege D."/>
            <person name="Le Roux F."/>
        </authorList>
    </citation>
    <scope>NUCLEOTIDE SEQUENCE</scope>
    <source>
        <strain evidence="2">12-063</strain>
    </source>
</reference>
<sequence length="127" mass="13970">MKGTALGLVAVILAVLGLITPFAGIFISGLSGLFAVSVYKHRDSYALAALVLNLLNLTLFSPQTLLMIIGPRDSSLLNNLLFSDIDNEMRYLYTSIFGLQIIGLVLYARRNHTTDKTKKRTKIEPTL</sequence>
<gene>
    <name evidence="2" type="ORF">VAE063_180002</name>
</gene>
<name>A0ABM9FKT3_9VIBR</name>
<evidence type="ECO:0000313" key="3">
    <source>
        <dbReference type="Proteomes" id="UP001152658"/>
    </source>
</evidence>
<keyword evidence="1" id="KW-0812">Transmembrane</keyword>